<keyword evidence="7" id="KW-1185">Reference proteome</keyword>
<evidence type="ECO:0000256" key="4">
    <source>
        <dbReference type="ARBA" id="ARBA00023163"/>
    </source>
</evidence>
<dbReference type="InterPro" id="IPR036388">
    <property type="entry name" value="WH-like_DNA-bd_sf"/>
</dbReference>
<keyword evidence="2" id="KW-0805">Transcription regulation</keyword>
<comment type="similarity">
    <text evidence="1">Belongs to the LysR transcriptional regulatory family.</text>
</comment>
<dbReference type="InterPro" id="IPR050950">
    <property type="entry name" value="HTH-type_LysR_regulators"/>
</dbReference>
<dbReference type="Pfam" id="PF03466">
    <property type="entry name" value="LysR_substrate"/>
    <property type="match status" value="1"/>
</dbReference>
<feature type="domain" description="HTH lysR-type" evidence="5">
    <location>
        <begin position="1"/>
        <end position="58"/>
    </location>
</feature>
<gene>
    <name evidence="6" type="primary">cynR_2</name>
    <name evidence="6" type="ORF">NCTC13296_04001</name>
</gene>
<keyword evidence="4" id="KW-0804">Transcription</keyword>
<dbReference type="PANTHER" id="PTHR30419:SF31">
    <property type="entry name" value="BLR3139 PROTEIN"/>
    <property type="match status" value="1"/>
</dbReference>
<evidence type="ECO:0000313" key="7">
    <source>
        <dbReference type="Proteomes" id="UP000254569"/>
    </source>
</evidence>
<dbReference type="AlphaFoldDB" id="A0A379M4Q9"/>
<dbReference type="Gene3D" id="1.10.10.10">
    <property type="entry name" value="Winged helix-like DNA-binding domain superfamily/Winged helix DNA-binding domain"/>
    <property type="match status" value="1"/>
</dbReference>
<reference evidence="6 7" key="1">
    <citation type="submission" date="2018-06" db="EMBL/GenBank/DDBJ databases">
        <authorList>
            <consortium name="Pathogen Informatics"/>
            <person name="Doyle S."/>
        </authorList>
    </citation>
    <scope>NUCLEOTIDE SEQUENCE [LARGE SCALE GENOMIC DNA]</scope>
    <source>
        <strain evidence="6 7">NCTC13296</strain>
    </source>
</reference>
<dbReference type="Proteomes" id="UP000254569">
    <property type="component" value="Unassembled WGS sequence"/>
</dbReference>
<dbReference type="OrthoDB" id="3181812at2"/>
<dbReference type="Gene3D" id="3.40.190.290">
    <property type="match status" value="1"/>
</dbReference>
<dbReference type="GO" id="GO:0003700">
    <property type="term" value="F:DNA-binding transcription factor activity"/>
    <property type="evidence" value="ECO:0007669"/>
    <property type="project" value="InterPro"/>
</dbReference>
<dbReference type="InterPro" id="IPR000847">
    <property type="entry name" value="LysR_HTH_N"/>
</dbReference>
<proteinExistence type="inferred from homology"/>
<dbReference type="PROSITE" id="PS50931">
    <property type="entry name" value="HTH_LYSR"/>
    <property type="match status" value="1"/>
</dbReference>
<dbReference type="Pfam" id="PF00126">
    <property type="entry name" value="HTH_1"/>
    <property type="match status" value="1"/>
</dbReference>
<accession>A0A379M4Q9</accession>
<dbReference type="EMBL" id="UGVI01000001">
    <property type="protein sequence ID" value="SUE17102.1"/>
    <property type="molecule type" value="Genomic_DNA"/>
</dbReference>
<evidence type="ECO:0000259" key="5">
    <source>
        <dbReference type="PROSITE" id="PS50931"/>
    </source>
</evidence>
<dbReference type="RefSeq" id="WP_064062251.1">
    <property type="nucleotide sequence ID" value="NZ_CP101467.1"/>
</dbReference>
<organism evidence="6 7">
    <name type="scientific">Rhodococcus gordoniae</name>
    <dbReference type="NCBI Taxonomy" id="223392"/>
    <lineage>
        <taxon>Bacteria</taxon>
        <taxon>Bacillati</taxon>
        <taxon>Actinomycetota</taxon>
        <taxon>Actinomycetes</taxon>
        <taxon>Mycobacteriales</taxon>
        <taxon>Nocardiaceae</taxon>
        <taxon>Rhodococcus</taxon>
    </lineage>
</organism>
<evidence type="ECO:0000313" key="6">
    <source>
        <dbReference type="EMBL" id="SUE17102.1"/>
    </source>
</evidence>
<dbReference type="FunFam" id="1.10.10.10:FF:000001">
    <property type="entry name" value="LysR family transcriptional regulator"/>
    <property type="match status" value="1"/>
</dbReference>
<dbReference type="InterPro" id="IPR005119">
    <property type="entry name" value="LysR_subst-bd"/>
</dbReference>
<name>A0A379M4Q9_9NOCA</name>
<dbReference type="GO" id="GO:0003677">
    <property type="term" value="F:DNA binding"/>
    <property type="evidence" value="ECO:0007669"/>
    <property type="project" value="UniProtKB-KW"/>
</dbReference>
<evidence type="ECO:0000256" key="3">
    <source>
        <dbReference type="ARBA" id="ARBA00023125"/>
    </source>
</evidence>
<evidence type="ECO:0000256" key="1">
    <source>
        <dbReference type="ARBA" id="ARBA00009437"/>
    </source>
</evidence>
<dbReference type="GO" id="GO:0005829">
    <property type="term" value="C:cytosol"/>
    <property type="evidence" value="ECO:0007669"/>
    <property type="project" value="TreeGrafter"/>
</dbReference>
<evidence type="ECO:0000256" key="2">
    <source>
        <dbReference type="ARBA" id="ARBA00023015"/>
    </source>
</evidence>
<protein>
    <submittedName>
        <fullName evidence="6">LysR family transcriptional regulator</fullName>
    </submittedName>
</protein>
<dbReference type="InterPro" id="IPR036390">
    <property type="entry name" value="WH_DNA-bd_sf"/>
</dbReference>
<dbReference type="SUPFAM" id="SSF53850">
    <property type="entry name" value="Periplasmic binding protein-like II"/>
    <property type="match status" value="1"/>
</dbReference>
<dbReference type="SUPFAM" id="SSF46785">
    <property type="entry name" value="Winged helix' DNA-binding domain"/>
    <property type="match status" value="1"/>
</dbReference>
<dbReference type="PRINTS" id="PR00039">
    <property type="entry name" value="HTHLYSR"/>
</dbReference>
<dbReference type="PANTHER" id="PTHR30419">
    <property type="entry name" value="HTH-TYPE TRANSCRIPTIONAL REGULATOR YBHD"/>
    <property type="match status" value="1"/>
</dbReference>
<keyword evidence="3" id="KW-0238">DNA-binding</keyword>
<sequence length="292" mass="31735">MEFRQLRHFLAVVEHGHFTRAAESVHLSQSALSASVRALENELGTPLFERTTRSVVPTDAGKVLYPYAQRMLGEAQDAVAAVGRLRTGELGTLTLGTVQTFTAVDLPALLARLHGRFPGIGVTLREATTDELFDAVTTAELDLAFVALDARPLRSGLTALRTYREELTVVAAPDHPLAAVTDIEMHDLQSCSFVDFQAGTGLQTTIESLFAAAGVHRHITFRVGDMDRLLELVRYGLGVAVVPEPIAQRSGLRRIRMNTGNRCRTLALVGRTNASPSRAARLFLDLLTDPIA</sequence>